<protein>
    <submittedName>
        <fullName evidence="2">Uncharacterized protein</fullName>
    </submittedName>
</protein>
<evidence type="ECO:0000256" key="1">
    <source>
        <dbReference type="SAM" id="MobiDB-lite"/>
    </source>
</evidence>
<dbReference type="AlphaFoldDB" id="A0A0D3HDZ9"/>
<dbReference type="EnsemblPlants" id="OBART10G11000.1">
    <property type="protein sequence ID" value="OBART10G11000.1"/>
    <property type="gene ID" value="OBART10G11000"/>
</dbReference>
<evidence type="ECO:0000313" key="2">
    <source>
        <dbReference type="EnsemblPlants" id="OBART10G11000.1"/>
    </source>
</evidence>
<dbReference type="Proteomes" id="UP000026960">
    <property type="component" value="Chromosome 10"/>
</dbReference>
<feature type="compositionally biased region" description="Basic residues" evidence="1">
    <location>
        <begin position="136"/>
        <end position="146"/>
    </location>
</feature>
<reference evidence="2" key="1">
    <citation type="journal article" date="2009" name="Rice">
        <title>De Novo Next Generation Sequencing of Plant Genomes.</title>
        <authorList>
            <person name="Rounsley S."/>
            <person name="Marri P.R."/>
            <person name="Yu Y."/>
            <person name="He R."/>
            <person name="Sisneros N."/>
            <person name="Goicoechea J.L."/>
            <person name="Lee S.J."/>
            <person name="Angelova A."/>
            <person name="Kudrna D."/>
            <person name="Luo M."/>
            <person name="Affourtit J."/>
            <person name="Desany B."/>
            <person name="Knight J."/>
            <person name="Niazi F."/>
            <person name="Egholm M."/>
            <person name="Wing R.A."/>
        </authorList>
    </citation>
    <scope>NUCLEOTIDE SEQUENCE [LARGE SCALE GENOMIC DNA]</scope>
    <source>
        <strain evidence="2">cv. IRGC 105608</strain>
    </source>
</reference>
<accession>A0A0D3HDZ9</accession>
<dbReference type="PaxDb" id="65489-OBART10G11000.1"/>
<sequence length="253" mass="27447">MGIGDRSSISHPRQKFSWPENSITSCVVCTQQGGYPDLRGSGDGAAVAAMRARPSRAVAGDWATWWGGAAVAWWSSAGTPSDLWPPMAVTTRSSRSIIPSPIAFHCSGRPGLMASHPWPLPHHRHHYDGGRDSSNKRRRWHRRHKQVSSTGYDGNKHPPCADAPLPPIGPSTLLPSNSLWWSQHHWESGMASGPSVEAADEMTALGSTGLRLQVFIVGCRAPARPLPISAAWMLCVDASFIFTGGRSRKEDDD</sequence>
<evidence type="ECO:0000313" key="3">
    <source>
        <dbReference type="Proteomes" id="UP000026960"/>
    </source>
</evidence>
<reference evidence="2" key="2">
    <citation type="submission" date="2015-03" db="UniProtKB">
        <authorList>
            <consortium name="EnsemblPlants"/>
        </authorList>
    </citation>
    <scope>IDENTIFICATION</scope>
</reference>
<proteinExistence type="predicted"/>
<dbReference type="HOGENOM" id="CLU_103113_0_0_1"/>
<organism evidence="2">
    <name type="scientific">Oryza barthii</name>
    <dbReference type="NCBI Taxonomy" id="65489"/>
    <lineage>
        <taxon>Eukaryota</taxon>
        <taxon>Viridiplantae</taxon>
        <taxon>Streptophyta</taxon>
        <taxon>Embryophyta</taxon>
        <taxon>Tracheophyta</taxon>
        <taxon>Spermatophyta</taxon>
        <taxon>Magnoliopsida</taxon>
        <taxon>Liliopsida</taxon>
        <taxon>Poales</taxon>
        <taxon>Poaceae</taxon>
        <taxon>BOP clade</taxon>
        <taxon>Oryzoideae</taxon>
        <taxon>Oryzeae</taxon>
        <taxon>Oryzinae</taxon>
        <taxon>Oryza</taxon>
    </lineage>
</organism>
<feature type="region of interest" description="Disordered" evidence="1">
    <location>
        <begin position="126"/>
        <end position="158"/>
    </location>
</feature>
<dbReference type="Gramene" id="OBART10G11000.1">
    <property type="protein sequence ID" value="OBART10G11000.1"/>
    <property type="gene ID" value="OBART10G11000"/>
</dbReference>
<name>A0A0D3HDZ9_9ORYZ</name>
<keyword evidence="3" id="KW-1185">Reference proteome</keyword>